<evidence type="ECO:0000256" key="1">
    <source>
        <dbReference type="SAM" id="MobiDB-lite"/>
    </source>
</evidence>
<dbReference type="Pfam" id="PF01833">
    <property type="entry name" value="TIG"/>
    <property type="match status" value="1"/>
</dbReference>
<dbReference type="Gene3D" id="2.60.40.10">
    <property type="entry name" value="Immunoglobulins"/>
    <property type="match status" value="1"/>
</dbReference>
<feature type="region of interest" description="Disordered" evidence="1">
    <location>
        <begin position="344"/>
        <end position="364"/>
    </location>
</feature>
<feature type="signal peptide" evidence="2">
    <location>
        <begin position="1"/>
        <end position="25"/>
    </location>
</feature>
<dbReference type="CDD" id="cd00102">
    <property type="entry name" value="IPT"/>
    <property type="match status" value="1"/>
</dbReference>
<dbReference type="SUPFAM" id="SSF51126">
    <property type="entry name" value="Pectin lyase-like"/>
    <property type="match status" value="1"/>
</dbReference>
<sequence length="557" mass="58071">MKLFQSLRYLMLAVAAVLFVASCNNDDSPAPVVTVTGVNPTSGPVGSDITIAGTEFGSDTTGVKVTFTGGARAKLKSVAPTAIVATVPSGAKDGPITVQIGTKAAVTSAASFTLGNKSVVEVAGDITANTTWEASKVYLIKGFVYVKDGVTLTIQPGTIIKGATKDQDPAKTDKGGTLIVQPGGKLMAEGTASQPIVFTSSKPAGSRNYGDWGGVVLIGKAPTNRPGATNFEGGITGTTGTYNVPTDNSGSLKYVRIEFGGIALSNTANSEINGLTLYGVGSGTTLDHIQVSYSGDDSYEWFGGTVNAKYLVAYRGWDDDWDTDWGFSGKVQFAVSLRDPEVADQSTSNGFESDNFDPGTPATDANNGLPLTGAVFANVSNFVFSTAPSTANTPKGSGAYGRGMHLRRNTSISIFNSLLVGYPEGLRLDGTTTLANATANNMQLRGIVVANTLTPLAIAGGVTQEQVTTFFSTAAFMNSIVTLADLGTLKLNAKNFDLTAPAFTIGTDSPLLKGAVWTDKGADSFFTKVDYRGAFNATENWVSGWTNFDPQNTNYDK</sequence>
<dbReference type="OrthoDB" id="1521716at2"/>
<dbReference type="SUPFAM" id="SSF81296">
    <property type="entry name" value="E set domains"/>
    <property type="match status" value="1"/>
</dbReference>
<dbReference type="PROSITE" id="PS51257">
    <property type="entry name" value="PROKAR_LIPOPROTEIN"/>
    <property type="match status" value="1"/>
</dbReference>
<dbReference type="STRING" id="563176.SAMN04488090_2016"/>
<reference evidence="4 5" key="1">
    <citation type="submission" date="2016-10" db="EMBL/GenBank/DDBJ databases">
        <authorList>
            <person name="de Groot N.N."/>
        </authorList>
    </citation>
    <scope>NUCLEOTIDE SEQUENCE [LARGE SCALE GENOMIC DNA]</scope>
    <source>
        <strain evidence="4 5">DSM 21668</strain>
    </source>
</reference>
<dbReference type="InterPro" id="IPR002909">
    <property type="entry name" value="IPT_dom"/>
</dbReference>
<keyword evidence="5" id="KW-1185">Reference proteome</keyword>
<evidence type="ECO:0000259" key="3">
    <source>
        <dbReference type="SMART" id="SM00429"/>
    </source>
</evidence>
<feature type="domain" description="IPT/TIG" evidence="3">
    <location>
        <begin position="30"/>
        <end position="115"/>
    </location>
</feature>
<dbReference type="InterPro" id="IPR011050">
    <property type="entry name" value="Pectin_lyase_fold/virulence"/>
</dbReference>
<protein>
    <submittedName>
        <fullName evidence="4">IPT/TIG domain-containing protein</fullName>
    </submittedName>
</protein>
<organism evidence="4 5">
    <name type="scientific">Siphonobacter aquaeclarae</name>
    <dbReference type="NCBI Taxonomy" id="563176"/>
    <lineage>
        <taxon>Bacteria</taxon>
        <taxon>Pseudomonadati</taxon>
        <taxon>Bacteroidota</taxon>
        <taxon>Cytophagia</taxon>
        <taxon>Cytophagales</taxon>
        <taxon>Cytophagaceae</taxon>
        <taxon>Siphonobacter</taxon>
    </lineage>
</organism>
<evidence type="ECO:0000313" key="4">
    <source>
        <dbReference type="EMBL" id="SDL86061.1"/>
    </source>
</evidence>
<dbReference type="EMBL" id="FNGS01000003">
    <property type="protein sequence ID" value="SDL86061.1"/>
    <property type="molecule type" value="Genomic_DNA"/>
</dbReference>
<dbReference type="PANTHER" id="PTHR41339:SF1">
    <property type="entry name" value="SECRETED PROTEIN"/>
    <property type="match status" value="1"/>
</dbReference>
<dbReference type="PANTHER" id="PTHR41339">
    <property type="entry name" value="LIPL48"/>
    <property type="match status" value="1"/>
</dbReference>
<dbReference type="SMART" id="SM00429">
    <property type="entry name" value="IPT"/>
    <property type="match status" value="1"/>
</dbReference>
<keyword evidence="2" id="KW-0732">Signal</keyword>
<evidence type="ECO:0000256" key="2">
    <source>
        <dbReference type="SAM" id="SignalP"/>
    </source>
</evidence>
<dbReference type="AlphaFoldDB" id="A0A1G9NI56"/>
<dbReference type="RefSeq" id="WP_093201157.1">
    <property type="nucleotide sequence ID" value="NZ_FNGS01000003.1"/>
</dbReference>
<evidence type="ECO:0000313" key="5">
    <source>
        <dbReference type="Proteomes" id="UP000198901"/>
    </source>
</evidence>
<proteinExistence type="predicted"/>
<gene>
    <name evidence="4" type="ORF">SAMN04488090_2016</name>
</gene>
<name>A0A1G9NI56_9BACT</name>
<dbReference type="InterPro" id="IPR013783">
    <property type="entry name" value="Ig-like_fold"/>
</dbReference>
<dbReference type="Proteomes" id="UP000198901">
    <property type="component" value="Unassembled WGS sequence"/>
</dbReference>
<dbReference type="InterPro" id="IPR014756">
    <property type="entry name" value="Ig_E-set"/>
</dbReference>
<feature type="chain" id="PRO_5011638369" evidence="2">
    <location>
        <begin position="26"/>
        <end position="557"/>
    </location>
</feature>
<accession>A0A1G9NI56</accession>